<dbReference type="PANTHER" id="PTHR17550">
    <property type="entry name" value="E3 UBIQUITIN-PROTEIN LIGASE TTC3"/>
    <property type="match status" value="1"/>
</dbReference>
<dbReference type="EMBL" id="JAMKFB020000010">
    <property type="protein sequence ID" value="KAL0183328.1"/>
    <property type="molecule type" value="Genomic_DNA"/>
</dbReference>
<feature type="non-terminal residue" evidence="2">
    <location>
        <position position="78"/>
    </location>
</feature>
<feature type="repeat" description="TPR" evidence="1">
    <location>
        <begin position="21"/>
        <end position="54"/>
    </location>
</feature>
<proteinExistence type="predicted"/>
<keyword evidence="3" id="KW-1185">Reference proteome</keyword>
<dbReference type="InterPro" id="IPR019734">
    <property type="entry name" value="TPR_rpt"/>
</dbReference>
<reference evidence="2 3" key="1">
    <citation type="submission" date="2024-05" db="EMBL/GenBank/DDBJ databases">
        <title>Genome sequencing and assembly of Indian major carp, Cirrhinus mrigala (Hamilton, 1822).</title>
        <authorList>
            <person name="Mohindra V."/>
            <person name="Chowdhury L.M."/>
            <person name="Lal K."/>
            <person name="Jena J.K."/>
        </authorList>
    </citation>
    <scope>NUCLEOTIDE SEQUENCE [LARGE SCALE GENOMIC DNA]</scope>
    <source>
        <strain evidence="2">CM1030</strain>
        <tissue evidence="2">Blood</tissue>
    </source>
</reference>
<accession>A0ABD0QAU1</accession>
<evidence type="ECO:0000313" key="3">
    <source>
        <dbReference type="Proteomes" id="UP001529510"/>
    </source>
</evidence>
<dbReference type="Proteomes" id="UP001529510">
    <property type="component" value="Unassembled WGS sequence"/>
</dbReference>
<protein>
    <submittedName>
        <fullName evidence="2">Uncharacterized protein</fullName>
    </submittedName>
</protein>
<dbReference type="PANTHER" id="PTHR17550:SF8">
    <property type="entry name" value="RING-TYPE E3 UBIQUITIN TRANSFERASE"/>
    <property type="match status" value="1"/>
</dbReference>
<gene>
    <name evidence="2" type="ORF">M9458_022703</name>
</gene>
<evidence type="ECO:0000313" key="2">
    <source>
        <dbReference type="EMBL" id="KAL0183328.1"/>
    </source>
</evidence>
<evidence type="ECO:0000256" key="1">
    <source>
        <dbReference type="PROSITE-ProRule" id="PRU00339"/>
    </source>
</evidence>
<sequence length="78" mass="9069">ELAKAQQLLTKLESSERKFQSLVHYAMGRVYLKENRFTKALECFTNAQLMIQRHITPGKLTWPTTKTTVEETQPDCLQ</sequence>
<organism evidence="2 3">
    <name type="scientific">Cirrhinus mrigala</name>
    <name type="common">Mrigala</name>
    <dbReference type="NCBI Taxonomy" id="683832"/>
    <lineage>
        <taxon>Eukaryota</taxon>
        <taxon>Metazoa</taxon>
        <taxon>Chordata</taxon>
        <taxon>Craniata</taxon>
        <taxon>Vertebrata</taxon>
        <taxon>Euteleostomi</taxon>
        <taxon>Actinopterygii</taxon>
        <taxon>Neopterygii</taxon>
        <taxon>Teleostei</taxon>
        <taxon>Ostariophysi</taxon>
        <taxon>Cypriniformes</taxon>
        <taxon>Cyprinidae</taxon>
        <taxon>Labeoninae</taxon>
        <taxon>Labeonini</taxon>
        <taxon>Cirrhinus</taxon>
    </lineage>
</organism>
<keyword evidence="1" id="KW-0802">TPR repeat</keyword>
<feature type="non-terminal residue" evidence="2">
    <location>
        <position position="1"/>
    </location>
</feature>
<name>A0ABD0QAU1_CIRMR</name>
<dbReference type="AlphaFoldDB" id="A0ABD0QAU1"/>
<comment type="caution">
    <text evidence="2">The sequence shown here is derived from an EMBL/GenBank/DDBJ whole genome shotgun (WGS) entry which is preliminary data.</text>
</comment>
<dbReference type="PROSITE" id="PS50005">
    <property type="entry name" value="TPR"/>
    <property type="match status" value="1"/>
</dbReference>